<dbReference type="EMBL" id="UINC01230605">
    <property type="protein sequence ID" value="SVE62806.1"/>
    <property type="molecule type" value="Genomic_DNA"/>
</dbReference>
<name>A0A383F0Z1_9ZZZZ</name>
<reference evidence="1" key="1">
    <citation type="submission" date="2018-05" db="EMBL/GenBank/DDBJ databases">
        <authorList>
            <person name="Lanie J.A."/>
            <person name="Ng W.-L."/>
            <person name="Kazmierczak K.M."/>
            <person name="Andrzejewski T.M."/>
            <person name="Davidsen T.M."/>
            <person name="Wayne K.J."/>
            <person name="Tettelin H."/>
            <person name="Glass J.I."/>
            <person name="Rusch D."/>
            <person name="Podicherti R."/>
            <person name="Tsui H.-C.T."/>
            <person name="Winkler M.E."/>
        </authorList>
    </citation>
    <scope>NUCLEOTIDE SEQUENCE</scope>
</reference>
<feature type="non-terminal residue" evidence="1">
    <location>
        <position position="1"/>
    </location>
</feature>
<protein>
    <submittedName>
        <fullName evidence="1">Uncharacterized protein</fullName>
    </submittedName>
</protein>
<organism evidence="1">
    <name type="scientific">marine metagenome</name>
    <dbReference type="NCBI Taxonomy" id="408172"/>
    <lineage>
        <taxon>unclassified sequences</taxon>
        <taxon>metagenomes</taxon>
        <taxon>ecological metagenomes</taxon>
    </lineage>
</organism>
<evidence type="ECO:0000313" key="1">
    <source>
        <dbReference type="EMBL" id="SVE62806.1"/>
    </source>
</evidence>
<proteinExistence type="predicted"/>
<gene>
    <name evidence="1" type="ORF">METZ01_LOCUS515660</name>
</gene>
<accession>A0A383F0Z1</accession>
<dbReference type="AlphaFoldDB" id="A0A383F0Z1"/>
<sequence>QRLMSMTRASRQSTMRALATENDAICLGLSLISMLCSSIRHDVARSTNAKIVART</sequence>